<protein>
    <submittedName>
        <fullName evidence="2">Uncharacterized protein</fullName>
    </submittedName>
</protein>
<organism evidence="2">
    <name type="scientific">uncultured Sphingomonadaceae bacterium</name>
    <dbReference type="NCBI Taxonomy" id="169976"/>
    <lineage>
        <taxon>Bacteria</taxon>
        <taxon>Pseudomonadati</taxon>
        <taxon>Pseudomonadota</taxon>
        <taxon>Alphaproteobacteria</taxon>
        <taxon>Sphingomonadales</taxon>
        <taxon>Sphingomonadaceae</taxon>
        <taxon>environmental samples</taxon>
    </lineage>
</organism>
<feature type="compositionally biased region" description="Basic and acidic residues" evidence="1">
    <location>
        <begin position="83"/>
        <end position="93"/>
    </location>
</feature>
<dbReference type="EMBL" id="CADCVX010000370">
    <property type="protein sequence ID" value="CAA9517815.1"/>
    <property type="molecule type" value="Genomic_DNA"/>
</dbReference>
<feature type="non-terminal residue" evidence="2">
    <location>
        <position position="1"/>
    </location>
</feature>
<evidence type="ECO:0000313" key="2">
    <source>
        <dbReference type="EMBL" id="CAA9517815.1"/>
    </source>
</evidence>
<feature type="compositionally biased region" description="Basic and acidic residues" evidence="1">
    <location>
        <begin position="1"/>
        <end position="16"/>
    </location>
</feature>
<feature type="compositionally biased region" description="Basic and acidic residues" evidence="1">
    <location>
        <begin position="28"/>
        <end position="40"/>
    </location>
</feature>
<dbReference type="AlphaFoldDB" id="A0A6J4TA33"/>
<gene>
    <name evidence="2" type="ORF">AVDCRST_MAG91-2011</name>
</gene>
<reference evidence="2" key="1">
    <citation type="submission" date="2020-02" db="EMBL/GenBank/DDBJ databases">
        <authorList>
            <person name="Meier V. D."/>
        </authorList>
    </citation>
    <scope>NUCLEOTIDE SEQUENCE</scope>
    <source>
        <strain evidence="2">AVDCRST_MAG91</strain>
    </source>
</reference>
<feature type="compositionally biased region" description="Basic and acidic residues" evidence="1">
    <location>
        <begin position="54"/>
        <end position="65"/>
    </location>
</feature>
<proteinExistence type="predicted"/>
<feature type="non-terminal residue" evidence="2">
    <location>
        <position position="93"/>
    </location>
</feature>
<feature type="region of interest" description="Disordered" evidence="1">
    <location>
        <begin position="1"/>
        <end position="93"/>
    </location>
</feature>
<name>A0A6J4TA33_9SPHN</name>
<sequence>GKPDLRQCVGRPDRHAGRVRQYDGAVRPADRVAADDRRLGGDAGGGSQAAGHHAAPDQRFARGQDRQVLARRPDQPCVPGRARCRDQRFQGGL</sequence>
<accession>A0A6J4TA33</accession>
<evidence type="ECO:0000256" key="1">
    <source>
        <dbReference type="SAM" id="MobiDB-lite"/>
    </source>
</evidence>